<reference evidence="2 3" key="1">
    <citation type="journal article" date="2024" name="G3 (Bethesda)">
        <title>Genome assembly of Hibiscus sabdariffa L. provides insights into metabolisms of medicinal natural products.</title>
        <authorList>
            <person name="Kim T."/>
        </authorList>
    </citation>
    <scope>NUCLEOTIDE SEQUENCE [LARGE SCALE GENOMIC DNA]</scope>
    <source>
        <strain evidence="2">TK-2024</strain>
        <tissue evidence="2">Old leaves</tissue>
    </source>
</reference>
<gene>
    <name evidence="2" type="ORF">V6N11_028742</name>
</gene>
<evidence type="ECO:0000313" key="2">
    <source>
        <dbReference type="EMBL" id="KAK8990781.1"/>
    </source>
</evidence>
<name>A0ABR2PRB4_9ROSI</name>
<organism evidence="2 3">
    <name type="scientific">Hibiscus sabdariffa</name>
    <name type="common">roselle</name>
    <dbReference type="NCBI Taxonomy" id="183260"/>
    <lineage>
        <taxon>Eukaryota</taxon>
        <taxon>Viridiplantae</taxon>
        <taxon>Streptophyta</taxon>
        <taxon>Embryophyta</taxon>
        <taxon>Tracheophyta</taxon>
        <taxon>Spermatophyta</taxon>
        <taxon>Magnoliopsida</taxon>
        <taxon>eudicotyledons</taxon>
        <taxon>Gunneridae</taxon>
        <taxon>Pentapetalae</taxon>
        <taxon>rosids</taxon>
        <taxon>malvids</taxon>
        <taxon>Malvales</taxon>
        <taxon>Malvaceae</taxon>
        <taxon>Malvoideae</taxon>
        <taxon>Hibiscus</taxon>
    </lineage>
</organism>
<comment type="caution">
    <text evidence="2">The sequence shown here is derived from an EMBL/GenBank/DDBJ whole genome shotgun (WGS) entry which is preliminary data.</text>
</comment>
<accession>A0ABR2PRB4</accession>
<feature type="chain" id="PRO_5045363542" description="Secreted protein" evidence="1">
    <location>
        <begin position="18"/>
        <end position="121"/>
    </location>
</feature>
<dbReference type="EMBL" id="JBBPBN010000053">
    <property type="protein sequence ID" value="KAK8990781.1"/>
    <property type="molecule type" value="Genomic_DNA"/>
</dbReference>
<keyword evidence="1" id="KW-0732">Signal</keyword>
<evidence type="ECO:0000256" key="1">
    <source>
        <dbReference type="SAM" id="SignalP"/>
    </source>
</evidence>
<feature type="signal peptide" evidence="1">
    <location>
        <begin position="1"/>
        <end position="17"/>
    </location>
</feature>
<proteinExistence type="predicted"/>
<protein>
    <recommendedName>
        <fullName evidence="4">Secreted protein</fullName>
    </recommendedName>
</protein>
<evidence type="ECO:0008006" key="4">
    <source>
        <dbReference type="Google" id="ProtNLM"/>
    </source>
</evidence>
<sequence>MYGLSLWVLFSARACEALHSSFLCCPGIVKTFIFTCSSFTLNASSPFSELIITRLVARKGLPRIIGACSSTSQSKIRKSAGKMNLSIRTRMSSIFPSGCTNERSASYSITVVGLASPMPRF</sequence>
<evidence type="ECO:0000313" key="3">
    <source>
        <dbReference type="Proteomes" id="UP001396334"/>
    </source>
</evidence>
<keyword evidence="3" id="KW-1185">Reference proteome</keyword>
<dbReference type="Proteomes" id="UP001396334">
    <property type="component" value="Unassembled WGS sequence"/>
</dbReference>